<organism evidence="8 9">
    <name type="scientific">Faecalibacillus faecis</name>
    <dbReference type="NCBI Taxonomy" id="1982628"/>
    <lineage>
        <taxon>Bacteria</taxon>
        <taxon>Bacillati</taxon>
        <taxon>Bacillota</taxon>
        <taxon>Erysipelotrichia</taxon>
        <taxon>Erysipelotrichales</taxon>
        <taxon>Coprobacillaceae</taxon>
        <taxon>Faecalibacillus</taxon>
    </lineage>
</organism>
<evidence type="ECO:0000256" key="1">
    <source>
        <dbReference type="ARBA" id="ARBA00004651"/>
    </source>
</evidence>
<evidence type="ECO:0000256" key="4">
    <source>
        <dbReference type="ARBA" id="ARBA00022989"/>
    </source>
</evidence>
<comment type="subcellular location">
    <subcellularLocation>
        <location evidence="1">Cell membrane</location>
        <topology evidence="1">Multi-pass membrane protein</topology>
    </subcellularLocation>
</comment>
<dbReference type="PANTHER" id="PTHR33545:SF5">
    <property type="entry name" value="UPF0750 MEMBRANE PROTEIN YITT"/>
    <property type="match status" value="1"/>
</dbReference>
<sequence>MSKRLEQYFYLVLGSTLLTLGIWLFVTPNQINFGGMIGLAQLIDYFIHKFLVLPKSLNTLGMINLLMNIPLFIFGYKIMNKEFCFKTIISLIIQTILLSILPVIKEPIVEDALLNVAFAAIICGIGVGLALRSSGCCGGIDIATVCIVKKNPDFKAGQLSIIFNVVLFGVCLFIYDIKIIMYSIVFVAILYTTADKFHLQNINVAVLIFTKNKEIKEVIMKQMGRGVTYWMGKGAYTESEQEILYVAINKYEIQQLNKIVSSLDPKAFVTLAQGPMVHGGFEKRL</sequence>
<keyword evidence="2" id="KW-1003">Cell membrane</keyword>
<dbReference type="EMBL" id="PYLP01000008">
    <property type="protein sequence ID" value="PST40243.1"/>
    <property type="molecule type" value="Genomic_DNA"/>
</dbReference>
<dbReference type="GO" id="GO:0005886">
    <property type="term" value="C:plasma membrane"/>
    <property type="evidence" value="ECO:0007669"/>
    <property type="project" value="UniProtKB-SubCell"/>
</dbReference>
<feature type="transmembrane region" description="Helical" evidence="6">
    <location>
        <begin position="83"/>
        <end position="104"/>
    </location>
</feature>
<keyword evidence="9" id="KW-1185">Reference proteome</keyword>
<dbReference type="CDD" id="cd16380">
    <property type="entry name" value="YitT_C"/>
    <property type="match status" value="1"/>
</dbReference>
<name>A0A2T3FYC4_9FIRM</name>
<dbReference type="GeneID" id="77471024"/>
<accession>A0A2T3FYC4</accession>
<dbReference type="PANTHER" id="PTHR33545">
    <property type="entry name" value="UPF0750 MEMBRANE PROTEIN YITT-RELATED"/>
    <property type="match status" value="1"/>
</dbReference>
<keyword evidence="4 6" id="KW-1133">Transmembrane helix</keyword>
<evidence type="ECO:0000256" key="5">
    <source>
        <dbReference type="ARBA" id="ARBA00023136"/>
    </source>
</evidence>
<evidence type="ECO:0000313" key="8">
    <source>
        <dbReference type="EMBL" id="PST40243.1"/>
    </source>
</evidence>
<dbReference type="InterPro" id="IPR051461">
    <property type="entry name" value="UPF0750_membrane"/>
</dbReference>
<evidence type="ECO:0000313" key="9">
    <source>
        <dbReference type="Proteomes" id="UP000241201"/>
    </source>
</evidence>
<dbReference type="Proteomes" id="UP000241201">
    <property type="component" value="Unassembled WGS sequence"/>
</dbReference>
<dbReference type="InterPro" id="IPR003740">
    <property type="entry name" value="YitT"/>
</dbReference>
<feature type="domain" description="DUF2179" evidence="7">
    <location>
        <begin position="225"/>
        <end position="272"/>
    </location>
</feature>
<feature type="transmembrane region" description="Helical" evidence="6">
    <location>
        <begin position="161"/>
        <end position="191"/>
    </location>
</feature>
<evidence type="ECO:0000256" key="2">
    <source>
        <dbReference type="ARBA" id="ARBA00022475"/>
    </source>
</evidence>
<dbReference type="Pfam" id="PF10035">
    <property type="entry name" value="DUF2179"/>
    <property type="match status" value="1"/>
</dbReference>
<dbReference type="PIRSF" id="PIRSF006483">
    <property type="entry name" value="Membrane_protein_YitT"/>
    <property type="match status" value="1"/>
</dbReference>
<feature type="transmembrane region" description="Helical" evidence="6">
    <location>
        <begin position="7"/>
        <end position="26"/>
    </location>
</feature>
<dbReference type="InterPro" id="IPR015867">
    <property type="entry name" value="N-reg_PII/ATP_PRibTrfase_C"/>
</dbReference>
<dbReference type="InterPro" id="IPR019264">
    <property type="entry name" value="DUF2179"/>
</dbReference>
<feature type="transmembrane region" description="Helical" evidence="6">
    <location>
        <begin position="57"/>
        <end position="76"/>
    </location>
</feature>
<protein>
    <submittedName>
        <fullName evidence="8">YitT family protein</fullName>
    </submittedName>
</protein>
<dbReference type="Pfam" id="PF02588">
    <property type="entry name" value="YitT_membrane"/>
    <property type="match status" value="1"/>
</dbReference>
<reference evidence="9" key="1">
    <citation type="submission" date="2018-03" db="EMBL/GenBank/DDBJ databases">
        <title>Lachnoclostridium SNUG30370 gen.nov., sp.nov., isolated from human faeces.</title>
        <authorList>
            <person name="Seo B."/>
            <person name="Jeon K."/>
            <person name="Ko G."/>
        </authorList>
    </citation>
    <scope>NUCLEOTIDE SEQUENCE [LARGE SCALE GENOMIC DNA]</scope>
    <source>
        <strain evidence="9">SNUG30370</strain>
    </source>
</reference>
<dbReference type="AlphaFoldDB" id="A0A2T3FYC4"/>
<dbReference type="Gene3D" id="3.30.70.120">
    <property type="match status" value="1"/>
</dbReference>
<evidence type="ECO:0000256" key="3">
    <source>
        <dbReference type="ARBA" id="ARBA00022692"/>
    </source>
</evidence>
<keyword evidence="3 6" id="KW-0812">Transmembrane</keyword>
<gene>
    <name evidence="8" type="ORF">C7U55_07975</name>
</gene>
<proteinExistence type="predicted"/>
<evidence type="ECO:0000256" key="6">
    <source>
        <dbReference type="SAM" id="Phobius"/>
    </source>
</evidence>
<evidence type="ECO:0000259" key="7">
    <source>
        <dbReference type="Pfam" id="PF10035"/>
    </source>
</evidence>
<comment type="caution">
    <text evidence="8">The sequence shown here is derived from an EMBL/GenBank/DDBJ whole genome shotgun (WGS) entry which is preliminary data.</text>
</comment>
<dbReference type="RefSeq" id="WP_106988113.1">
    <property type="nucleotide sequence ID" value="NZ_PYLP01000008.1"/>
</dbReference>
<keyword evidence="5 6" id="KW-0472">Membrane</keyword>
<feature type="transmembrane region" description="Helical" evidence="6">
    <location>
        <begin position="116"/>
        <end position="140"/>
    </location>
</feature>